<comment type="subcellular location">
    <subcellularLocation>
        <location evidence="1">Membrane</location>
        <topology evidence="1">Multi-pass membrane protein</topology>
    </subcellularLocation>
</comment>
<dbReference type="Proteomes" id="UP000445582">
    <property type="component" value="Unassembled WGS sequence"/>
</dbReference>
<evidence type="ECO:0000313" key="8">
    <source>
        <dbReference type="Proteomes" id="UP000445582"/>
    </source>
</evidence>
<comment type="caution">
    <text evidence="7">The sequence shown here is derived from an EMBL/GenBank/DDBJ whole genome shotgun (WGS) entry which is preliminary data.</text>
</comment>
<evidence type="ECO:0000259" key="6">
    <source>
        <dbReference type="Pfam" id="PF04932"/>
    </source>
</evidence>
<feature type="transmembrane region" description="Helical" evidence="5">
    <location>
        <begin position="281"/>
        <end position="301"/>
    </location>
</feature>
<evidence type="ECO:0000256" key="4">
    <source>
        <dbReference type="ARBA" id="ARBA00023136"/>
    </source>
</evidence>
<protein>
    <submittedName>
        <fullName evidence="7">O-antigen polymerase</fullName>
    </submittedName>
</protein>
<feature type="transmembrane region" description="Helical" evidence="5">
    <location>
        <begin position="372"/>
        <end position="392"/>
    </location>
</feature>
<name>A0A844YG45_9SPHN</name>
<organism evidence="7 8">
    <name type="scientific">Qipengyuania oceanensis</name>
    <dbReference type="NCBI Taxonomy" id="1463597"/>
    <lineage>
        <taxon>Bacteria</taxon>
        <taxon>Pseudomonadati</taxon>
        <taxon>Pseudomonadota</taxon>
        <taxon>Alphaproteobacteria</taxon>
        <taxon>Sphingomonadales</taxon>
        <taxon>Erythrobacteraceae</taxon>
        <taxon>Qipengyuania</taxon>
    </lineage>
</organism>
<feature type="transmembrane region" description="Helical" evidence="5">
    <location>
        <begin position="34"/>
        <end position="51"/>
    </location>
</feature>
<feature type="transmembrane region" description="Helical" evidence="5">
    <location>
        <begin position="119"/>
        <end position="139"/>
    </location>
</feature>
<feature type="transmembrane region" description="Helical" evidence="5">
    <location>
        <begin position="404"/>
        <end position="422"/>
    </location>
</feature>
<feature type="transmembrane region" description="Helical" evidence="5">
    <location>
        <begin position="63"/>
        <end position="80"/>
    </location>
</feature>
<accession>A0A844YG45</accession>
<evidence type="ECO:0000256" key="3">
    <source>
        <dbReference type="ARBA" id="ARBA00022989"/>
    </source>
</evidence>
<keyword evidence="2 5" id="KW-0812">Transmembrane</keyword>
<sequence>MKLQLTARRSEWGLLILIACAALMGGSSRSDISSLIVLRPVAILALAWGLYRLSGAQARANTAVLYLAGAWFGLTALQLVPLPPFLWHALPGRELAQEIDRAAGLADQWRPLSLVPWRTLNTLFALTVPLAALVLALGMPRSRLRVAIAFMVLIVWLSAGLSLLQVVGGDSSPFYTYRVTNAGSAVGLFANRNHQAIFIAMGFPLIATALALWPVSREQIRLREWTAAGITTLLVPFLLFTQSRAGIVVGLIGAGLAVWCYRSPREAAQPRRRKIALDPRIIFAGLATLALVGLTLAFSAANSIQRLGAEDDELRLSIWPPIFDMALSYLPTGSGLGTFVEIYATNEPDDLLAPQYINHAHNDYLELLMTGGLPFIGLLAIAAAVVFGKAAARLRRRGQREDQILGRLGVSLILILAIGSAYDYPVRTPLLATILALAVVMVVGRETVGDVASDEGKKIAFTKDTGAKGRNPT</sequence>
<dbReference type="GO" id="GO:0016020">
    <property type="term" value="C:membrane"/>
    <property type="evidence" value="ECO:0007669"/>
    <property type="project" value="UniProtKB-SubCell"/>
</dbReference>
<evidence type="ECO:0000256" key="1">
    <source>
        <dbReference type="ARBA" id="ARBA00004141"/>
    </source>
</evidence>
<evidence type="ECO:0000313" key="7">
    <source>
        <dbReference type="EMBL" id="MXO63121.1"/>
    </source>
</evidence>
<feature type="transmembrane region" description="Helical" evidence="5">
    <location>
        <begin position="12"/>
        <end position="28"/>
    </location>
</feature>
<feature type="transmembrane region" description="Helical" evidence="5">
    <location>
        <begin position="146"/>
        <end position="167"/>
    </location>
</feature>
<keyword evidence="3 5" id="KW-1133">Transmembrane helix</keyword>
<gene>
    <name evidence="7" type="ORF">GRI48_08865</name>
</gene>
<dbReference type="PANTHER" id="PTHR37422">
    <property type="entry name" value="TEICHURONIC ACID BIOSYNTHESIS PROTEIN TUAE"/>
    <property type="match status" value="1"/>
</dbReference>
<feature type="transmembrane region" description="Helical" evidence="5">
    <location>
        <begin position="196"/>
        <end position="215"/>
    </location>
</feature>
<keyword evidence="8" id="KW-1185">Reference proteome</keyword>
<dbReference type="RefSeq" id="WP_160674227.1">
    <property type="nucleotide sequence ID" value="NZ_WTYN01000001.1"/>
</dbReference>
<evidence type="ECO:0000256" key="2">
    <source>
        <dbReference type="ARBA" id="ARBA00022692"/>
    </source>
</evidence>
<keyword evidence="4 5" id="KW-0472">Membrane</keyword>
<dbReference type="OrthoDB" id="7628239at2"/>
<feature type="transmembrane region" description="Helical" evidence="5">
    <location>
        <begin position="428"/>
        <end position="448"/>
    </location>
</feature>
<feature type="transmembrane region" description="Helical" evidence="5">
    <location>
        <begin position="222"/>
        <end position="239"/>
    </location>
</feature>
<dbReference type="PANTHER" id="PTHR37422:SF13">
    <property type="entry name" value="LIPOPOLYSACCHARIDE BIOSYNTHESIS PROTEIN PA4999-RELATED"/>
    <property type="match status" value="1"/>
</dbReference>
<feature type="transmembrane region" description="Helical" evidence="5">
    <location>
        <begin position="245"/>
        <end position="261"/>
    </location>
</feature>
<dbReference type="Pfam" id="PF04932">
    <property type="entry name" value="Wzy_C"/>
    <property type="match status" value="1"/>
</dbReference>
<dbReference type="EMBL" id="WTYN01000001">
    <property type="protein sequence ID" value="MXO63121.1"/>
    <property type="molecule type" value="Genomic_DNA"/>
</dbReference>
<dbReference type="AlphaFoldDB" id="A0A844YG45"/>
<dbReference type="InterPro" id="IPR007016">
    <property type="entry name" value="O-antigen_ligase-rel_domated"/>
</dbReference>
<reference evidence="7 8" key="1">
    <citation type="submission" date="2019-12" db="EMBL/GenBank/DDBJ databases">
        <title>Genomic-based taxomic classification of the family Erythrobacteraceae.</title>
        <authorList>
            <person name="Xu L."/>
        </authorList>
    </citation>
    <scope>NUCLEOTIDE SEQUENCE [LARGE SCALE GENOMIC DNA]</scope>
    <source>
        <strain evidence="7 8">MCCC 1A09965</strain>
    </source>
</reference>
<dbReference type="InterPro" id="IPR051533">
    <property type="entry name" value="WaaL-like"/>
</dbReference>
<evidence type="ECO:0000256" key="5">
    <source>
        <dbReference type="SAM" id="Phobius"/>
    </source>
</evidence>
<proteinExistence type="predicted"/>
<feature type="domain" description="O-antigen ligase-related" evidence="6">
    <location>
        <begin position="233"/>
        <end position="374"/>
    </location>
</feature>